<name>A0ABX7FCC7_9RHOB</name>
<evidence type="ECO:0000313" key="3">
    <source>
        <dbReference type="Proteomes" id="UP000596387"/>
    </source>
</evidence>
<feature type="chain" id="PRO_5045383734" description="Secreted protein" evidence="1">
    <location>
        <begin position="26"/>
        <end position="252"/>
    </location>
</feature>
<reference evidence="2 3" key="1">
    <citation type="submission" date="2019-12" db="EMBL/GenBank/DDBJ databases">
        <title>Complete Genome Sequence of a Quorum-Sensing Bacterium,Rhodobacteraceae bacterium C31, Isolated from a marine microalgae symbiotic bacteria.</title>
        <authorList>
            <person name="Zhang Y."/>
        </authorList>
    </citation>
    <scope>NUCLEOTIDE SEQUENCE [LARGE SCALE GENOMIC DNA]</scope>
    <source>
        <strain evidence="2 3">C31</strain>
    </source>
</reference>
<gene>
    <name evidence="2" type="ORF">GQA70_15080</name>
</gene>
<evidence type="ECO:0000313" key="2">
    <source>
        <dbReference type="EMBL" id="QRF67516.1"/>
    </source>
</evidence>
<organism evidence="2 3">
    <name type="scientific">Ponticoccus alexandrii</name>
    <dbReference type="NCBI Taxonomy" id="1943633"/>
    <lineage>
        <taxon>Bacteria</taxon>
        <taxon>Pseudomonadati</taxon>
        <taxon>Pseudomonadota</taxon>
        <taxon>Alphaproteobacteria</taxon>
        <taxon>Rhodobacterales</taxon>
        <taxon>Roseobacteraceae</taxon>
        <taxon>Ponticoccus</taxon>
    </lineage>
</organism>
<keyword evidence="3" id="KW-1185">Reference proteome</keyword>
<sequence length="252" mass="26580">MKTILFRAVLAGLCLLALQTGPVFAQALPLQSSGVTRVDGEGLIIATCRRGEGCHCYQSNHSLETLETFAQVSPPEGVTNPVLVRTDDGVFWSRVDGHAVDMTFGGDGLCDPQIFPAEETGLPRNGPWAMTIEGNTLAGCPSQVAAAISGDIGLGRVEERVIDWPRPFSMAPLTADNPTAGPWVNEGGGRWSNTIFNTAGQTGGNASVIMTAQIVSPTEIAVTSTFSMDALAIINNGQICRSTTQASLRYRG</sequence>
<dbReference type="RefSeq" id="WP_023849959.1">
    <property type="nucleotide sequence ID" value="NZ_CP047166.1"/>
</dbReference>
<accession>A0ABX7FCC7</accession>
<feature type="signal peptide" evidence="1">
    <location>
        <begin position="1"/>
        <end position="25"/>
    </location>
</feature>
<evidence type="ECO:0000256" key="1">
    <source>
        <dbReference type="SAM" id="SignalP"/>
    </source>
</evidence>
<evidence type="ECO:0008006" key="4">
    <source>
        <dbReference type="Google" id="ProtNLM"/>
    </source>
</evidence>
<keyword evidence="1" id="KW-0732">Signal</keyword>
<dbReference type="Proteomes" id="UP000596387">
    <property type="component" value="Chromosome"/>
</dbReference>
<proteinExistence type="predicted"/>
<dbReference type="EMBL" id="CP047166">
    <property type="protein sequence ID" value="QRF67516.1"/>
    <property type="molecule type" value="Genomic_DNA"/>
</dbReference>
<protein>
    <recommendedName>
        <fullName evidence="4">Secreted protein</fullName>
    </recommendedName>
</protein>